<organism evidence="6 7">
    <name type="scientific">Variovorax paradoxus</name>
    <dbReference type="NCBI Taxonomy" id="34073"/>
    <lineage>
        <taxon>Bacteria</taxon>
        <taxon>Pseudomonadati</taxon>
        <taxon>Pseudomonadota</taxon>
        <taxon>Betaproteobacteria</taxon>
        <taxon>Burkholderiales</taxon>
        <taxon>Comamonadaceae</taxon>
        <taxon>Variovorax</taxon>
    </lineage>
</organism>
<evidence type="ECO:0000256" key="1">
    <source>
        <dbReference type="ARBA" id="ARBA00022448"/>
    </source>
</evidence>
<evidence type="ECO:0000256" key="4">
    <source>
        <dbReference type="SAM" id="SignalP"/>
    </source>
</evidence>
<evidence type="ECO:0000256" key="2">
    <source>
        <dbReference type="ARBA" id="ARBA00023136"/>
    </source>
</evidence>
<dbReference type="AlphaFoldDB" id="A0AA91DQH1"/>
<dbReference type="EMBL" id="LVHG01000040">
    <property type="protein sequence ID" value="OAK64117.1"/>
    <property type="molecule type" value="Genomic_DNA"/>
</dbReference>
<evidence type="ECO:0000313" key="6">
    <source>
        <dbReference type="EMBL" id="OAK64117.1"/>
    </source>
</evidence>
<sequence length="112" mass="11678">MARRHLAVGLGCALIGGLAWANARDFDVGGGELRPALDVYIAQSGVQLIYKMEDVKGLSTRGVKGRIAPDAALERLLDGTRLRIRRGQDGAMVLIAPAPTAAAAAGAAEKKQ</sequence>
<evidence type="ECO:0000313" key="7">
    <source>
        <dbReference type="Proteomes" id="UP000077852"/>
    </source>
</evidence>
<reference evidence="6 7" key="1">
    <citation type="submission" date="2016-03" db="EMBL/GenBank/DDBJ databases">
        <title>Genome sequence of Variovorax paradoxus KB5.</title>
        <authorList>
            <person name="Jeong H."/>
            <person name="Hong C.E."/>
            <person name="Jo S.H."/>
            <person name="Park J.M."/>
        </authorList>
    </citation>
    <scope>NUCLEOTIDE SEQUENCE [LARGE SCALE GENOMIC DNA]</scope>
    <source>
        <strain evidence="6 7">KB5</strain>
    </source>
</reference>
<keyword evidence="3" id="KW-0998">Cell outer membrane</keyword>
<dbReference type="Pfam" id="PF07660">
    <property type="entry name" value="STN"/>
    <property type="match status" value="1"/>
</dbReference>
<protein>
    <recommendedName>
        <fullName evidence="5">Secretin/TonB short N-terminal domain-containing protein</fullName>
    </recommendedName>
</protein>
<evidence type="ECO:0000259" key="5">
    <source>
        <dbReference type="SMART" id="SM00965"/>
    </source>
</evidence>
<keyword evidence="4" id="KW-0732">Signal</keyword>
<dbReference type="Proteomes" id="UP000077852">
    <property type="component" value="Unassembled WGS sequence"/>
</dbReference>
<name>A0AA91DQH1_VARPD</name>
<accession>A0AA91DQH1</accession>
<dbReference type="Gene3D" id="3.55.50.30">
    <property type="match status" value="1"/>
</dbReference>
<feature type="domain" description="Secretin/TonB short N-terminal" evidence="5">
    <location>
        <begin position="46"/>
        <end position="98"/>
    </location>
</feature>
<proteinExistence type="predicted"/>
<gene>
    <name evidence="6" type="ORF">A3K87_01080</name>
</gene>
<evidence type="ECO:0000256" key="3">
    <source>
        <dbReference type="ARBA" id="ARBA00023237"/>
    </source>
</evidence>
<feature type="signal peptide" evidence="4">
    <location>
        <begin position="1"/>
        <end position="21"/>
    </location>
</feature>
<keyword evidence="1" id="KW-0813">Transport</keyword>
<keyword evidence="2" id="KW-0472">Membrane</keyword>
<dbReference type="InterPro" id="IPR011662">
    <property type="entry name" value="Secretin/TonB_short_N"/>
</dbReference>
<feature type="chain" id="PRO_5041717353" description="Secretin/TonB short N-terminal domain-containing protein" evidence="4">
    <location>
        <begin position="22"/>
        <end position="112"/>
    </location>
</feature>
<dbReference type="SMART" id="SM00965">
    <property type="entry name" value="STN"/>
    <property type="match status" value="1"/>
</dbReference>
<dbReference type="GO" id="GO:0019867">
    <property type="term" value="C:outer membrane"/>
    <property type="evidence" value="ECO:0007669"/>
    <property type="project" value="InterPro"/>
</dbReference>
<comment type="caution">
    <text evidence="6">The sequence shown here is derived from an EMBL/GenBank/DDBJ whole genome shotgun (WGS) entry which is preliminary data.</text>
</comment>